<dbReference type="FunCoup" id="A0A7N2MAY4">
    <property type="interactions" value="2679"/>
</dbReference>
<dbReference type="GO" id="GO:0042802">
    <property type="term" value="F:identical protein binding"/>
    <property type="evidence" value="ECO:0007669"/>
    <property type="project" value="UniProtKB-ARBA"/>
</dbReference>
<dbReference type="GO" id="GO:0009585">
    <property type="term" value="P:red, far-red light phototransduction"/>
    <property type="evidence" value="ECO:0007669"/>
    <property type="project" value="UniProtKB-KW"/>
</dbReference>
<keyword evidence="9" id="KW-0175">Coiled coil</keyword>
<evidence type="ECO:0000256" key="12">
    <source>
        <dbReference type="PROSITE-ProRule" id="PRU00175"/>
    </source>
</evidence>
<evidence type="ECO:0000256" key="11">
    <source>
        <dbReference type="ARBA" id="ARBA00084091"/>
    </source>
</evidence>
<dbReference type="SUPFAM" id="SSF57850">
    <property type="entry name" value="RING/U-box"/>
    <property type="match status" value="1"/>
</dbReference>
<evidence type="ECO:0000256" key="10">
    <source>
        <dbReference type="ARBA" id="ARBA00023242"/>
    </source>
</evidence>
<evidence type="ECO:0000313" key="17">
    <source>
        <dbReference type="Proteomes" id="UP000594261"/>
    </source>
</evidence>
<dbReference type="CDD" id="cd16504">
    <property type="entry name" value="RING-HC_COP1"/>
    <property type="match status" value="1"/>
</dbReference>
<comment type="subcellular location">
    <subcellularLocation>
        <location evidence="1">Nucleus</location>
    </subcellularLocation>
</comment>
<evidence type="ECO:0000256" key="13">
    <source>
        <dbReference type="PROSITE-ProRule" id="PRU00221"/>
    </source>
</evidence>
<keyword evidence="10" id="KW-0539">Nucleus</keyword>
<feature type="domain" description="RING-type" evidence="15">
    <location>
        <begin position="55"/>
        <end position="93"/>
    </location>
</feature>
<dbReference type="InterPro" id="IPR015943">
    <property type="entry name" value="WD40/YVTN_repeat-like_dom_sf"/>
</dbReference>
<evidence type="ECO:0000256" key="4">
    <source>
        <dbReference type="ARBA" id="ARBA00022723"/>
    </source>
</evidence>
<dbReference type="PROSITE" id="PS50089">
    <property type="entry name" value="ZF_RING_2"/>
    <property type="match status" value="1"/>
</dbReference>
<evidence type="ECO:0000256" key="5">
    <source>
        <dbReference type="ARBA" id="ARBA00022737"/>
    </source>
</evidence>
<keyword evidence="6 12" id="KW-0863">Zinc-finger</keyword>
<protein>
    <recommendedName>
        <fullName evidence="15">RING-type domain-containing protein</fullName>
    </recommendedName>
</protein>
<dbReference type="InterPro" id="IPR001680">
    <property type="entry name" value="WD40_rpt"/>
</dbReference>
<evidence type="ECO:0000256" key="3">
    <source>
        <dbReference type="ARBA" id="ARBA00022679"/>
    </source>
</evidence>
<reference evidence="16 17" key="1">
    <citation type="journal article" date="2016" name="G3 (Bethesda)">
        <title>First Draft Assembly and Annotation of the Genome of a California Endemic Oak Quercus lobata Nee (Fagaceae).</title>
        <authorList>
            <person name="Sork V.L."/>
            <person name="Fitz-Gibbon S.T."/>
            <person name="Puiu D."/>
            <person name="Crepeau M."/>
            <person name="Gugger P.F."/>
            <person name="Sherman R."/>
            <person name="Stevens K."/>
            <person name="Langley C.H."/>
            <person name="Pellegrini M."/>
            <person name="Salzberg S.L."/>
        </authorList>
    </citation>
    <scope>NUCLEOTIDE SEQUENCE [LARGE SCALE GENOMIC DNA]</scope>
    <source>
        <strain evidence="16 17">cv. SW786</strain>
    </source>
</reference>
<organism evidence="16 17">
    <name type="scientific">Quercus lobata</name>
    <name type="common">Valley oak</name>
    <dbReference type="NCBI Taxonomy" id="97700"/>
    <lineage>
        <taxon>Eukaryota</taxon>
        <taxon>Viridiplantae</taxon>
        <taxon>Streptophyta</taxon>
        <taxon>Embryophyta</taxon>
        <taxon>Tracheophyta</taxon>
        <taxon>Spermatophyta</taxon>
        <taxon>Magnoliopsida</taxon>
        <taxon>eudicotyledons</taxon>
        <taxon>Gunneridae</taxon>
        <taxon>Pentapetalae</taxon>
        <taxon>rosids</taxon>
        <taxon>fabids</taxon>
        <taxon>Fagales</taxon>
        <taxon>Fagaceae</taxon>
        <taxon>Quercus</taxon>
    </lineage>
</organism>
<evidence type="ECO:0000256" key="14">
    <source>
        <dbReference type="SAM" id="MobiDB-lite"/>
    </source>
</evidence>
<dbReference type="InterPro" id="IPR042755">
    <property type="entry name" value="COP1"/>
</dbReference>
<keyword evidence="8" id="KW-0862">Zinc</keyword>
<dbReference type="GO" id="GO:0005634">
    <property type="term" value="C:nucleus"/>
    <property type="evidence" value="ECO:0007669"/>
    <property type="project" value="UniProtKB-SubCell"/>
</dbReference>
<reference evidence="16" key="2">
    <citation type="submission" date="2021-01" db="UniProtKB">
        <authorList>
            <consortium name="EnsemblPlants"/>
        </authorList>
    </citation>
    <scope>IDENTIFICATION</scope>
</reference>
<feature type="repeat" description="WD" evidence="13">
    <location>
        <begin position="525"/>
        <end position="557"/>
    </location>
</feature>
<keyword evidence="4" id="KW-0479">Metal-binding</keyword>
<dbReference type="GO" id="GO:0061630">
    <property type="term" value="F:ubiquitin protein ligase activity"/>
    <property type="evidence" value="ECO:0007669"/>
    <property type="project" value="InterPro"/>
</dbReference>
<feature type="compositionally biased region" description="Polar residues" evidence="14">
    <location>
        <begin position="298"/>
        <end position="310"/>
    </location>
</feature>
<name>A0A7N2MAY4_QUELO</name>
<dbReference type="Gene3D" id="3.30.40.10">
    <property type="entry name" value="Zinc/RING finger domain, C3HC4 (zinc finger)"/>
    <property type="match status" value="1"/>
</dbReference>
<keyword evidence="2 13" id="KW-0853">WD repeat</keyword>
<dbReference type="AlphaFoldDB" id="A0A7N2MAY4"/>
<dbReference type="Pfam" id="PF00400">
    <property type="entry name" value="WD40"/>
    <property type="match status" value="3"/>
</dbReference>
<keyword evidence="17" id="KW-1185">Reference proteome</keyword>
<dbReference type="PANTHER" id="PTHR44080">
    <property type="entry name" value="E3 UBIQUITIN-PROTEIN LIGASE COP1"/>
    <property type="match status" value="1"/>
</dbReference>
<dbReference type="InterPro" id="IPR036322">
    <property type="entry name" value="WD40_repeat_dom_sf"/>
</dbReference>
<dbReference type="PROSITE" id="PS50082">
    <property type="entry name" value="WD_REPEATS_2"/>
    <property type="match status" value="2"/>
</dbReference>
<keyword evidence="5" id="KW-0677">Repeat</keyword>
<evidence type="ECO:0000256" key="2">
    <source>
        <dbReference type="ARBA" id="ARBA00022574"/>
    </source>
</evidence>
<sequence length="741" mass="83535">MEEVSTGAVVPAVVKPSPETPKRSPSPAAAAAALTRAEKEAGVEQWDELDKDFLCPICMQMIKDAFLTACGHSFCYMCIVTHLRHKSDCPCCSQPLTIQNLFPNFLLDKLLKKASAQQISKTASPVEHLRHSLQQGCEVSIKELDTLLLLLTEKKRKMVQEEAERNMQILMTFLHCLRKQKVDELNELGMVLGDRWFVVVVGYGFAGFCFEFGGWLGMVLGVGSGVDDGWLVATAVMAFYFLLPNLDLVQTDLQFIKEDITAVERHRMELYRTRDRYSVKLRMLGDDSSVRKPWPSSIDKNTSELSSGSPNARKGLATWNLQNKKVDGKSHVISHGLQRKDALSGSDSQFINQSSSSVARKKRVHAQFNDLQECYLQKRRQLANKPHNQQEKDKSIIPREGYNAGLADFQSVLSTFTQYSRLRVIAELRNGDLFHSANIVSSIEFDRDDELFATAGVSRCIKVFDFSTVVNEPTNMHYPVVEMSTRSKLSCLSWNNFDKNYIASSDYEGIVTVWDVNTRQSVMEYEEHEKRAWSVDFSRTEPSMLVSGSDDYKVKVWCTKHEASVLNIDMKANICCVKYNPGSSNYIAVGSADHQIHYYDLRNISHPVHVFSGHRKAVSYVKFLSNNELASASTDSTLRLWDVKENLPVRTFRGHTNEKNFVGLTVNSEYIACGSETNEVFVYHKEISRPVTRHRFGSPDLDDADDDMASYFISAVCWKSDSPTMLTANSQGTIKVLVLVA</sequence>
<dbReference type="SMART" id="SM00320">
    <property type="entry name" value="WD40"/>
    <property type="match status" value="6"/>
</dbReference>
<dbReference type="Proteomes" id="UP000594261">
    <property type="component" value="Chromosome 8"/>
</dbReference>
<evidence type="ECO:0000256" key="6">
    <source>
        <dbReference type="ARBA" id="ARBA00022771"/>
    </source>
</evidence>
<evidence type="ECO:0000259" key="15">
    <source>
        <dbReference type="PROSITE" id="PS50089"/>
    </source>
</evidence>
<feature type="repeat" description="WD" evidence="13">
    <location>
        <begin position="611"/>
        <end position="651"/>
    </location>
</feature>
<dbReference type="EnsemblPlants" id="QL08p030433:mrna">
    <property type="protein sequence ID" value="QL08p030433:mrna"/>
    <property type="gene ID" value="QL08p030433"/>
</dbReference>
<keyword evidence="11" id="KW-0607">Phytochrome signaling pathway</keyword>
<dbReference type="SUPFAM" id="SSF50978">
    <property type="entry name" value="WD40 repeat-like"/>
    <property type="match status" value="1"/>
</dbReference>
<proteinExistence type="predicted"/>
<dbReference type="Gramene" id="QL08p030433:mrna">
    <property type="protein sequence ID" value="QL08p030433:mrna"/>
    <property type="gene ID" value="QL08p030433"/>
</dbReference>
<dbReference type="PROSITE" id="PS00518">
    <property type="entry name" value="ZF_RING_1"/>
    <property type="match status" value="1"/>
</dbReference>
<accession>A0A7N2MAY4</accession>
<dbReference type="Gene3D" id="2.130.10.10">
    <property type="entry name" value="YVTN repeat-like/Quinoprotein amine dehydrogenase"/>
    <property type="match status" value="1"/>
</dbReference>
<evidence type="ECO:0000256" key="9">
    <source>
        <dbReference type="ARBA" id="ARBA00023054"/>
    </source>
</evidence>
<evidence type="ECO:0000256" key="7">
    <source>
        <dbReference type="ARBA" id="ARBA00022786"/>
    </source>
</evidence>
<keyword evidence="3" id="KW-0808">Transferase</keyword>
<dbReference type="SMART" id="SM00184">
    <property type="entry name" value="RING"/>
    <property type="match status" value="1"/>
</dbReference>
<dbReference type="GO" id="GO:0043161">
    <property type="term" value="P:proteasome-mediated ubiquitin-dependent protein catabolic process"/>
    <property type="evidence" value="ECO:0007669"/>
    <property type="project" value="TreeGrafter"/>
</dbReference>
<feature type="region of interest" description="Disordered" evidence="14">
    <location>
        <begin position="1"/>
        <end position="26"/>
    </location>
</feature>
<dbReference type="PANTHER" id="PTHR44080:SF1">
    <property type="entry name" value="E3 UBIQUITIN-PROTEIN LIGASE COP1"/>
    <property type="match status" value="1"/>
</dbReference>
<evidence type="ECO:0000256" key="8">
    <source>
        <dbReference type="ARBA" id="ARBA00022833"/>
    </source>
</evidence>
<evidence type="ECO:0000313" key="16">
    <source>
        <dbReference type="EnsemblPlants" id="QL08p030433:mrna"/>
    </source>
</evidence>
<dbReference type="InterPro" id="IPR013083">
    <property type="entry name" value="Znf_RING/FYVE/PHD"/>
</dbReference>
<dbReference type="InterPro" id="IPR017907">
    <property type="entry name" value="Znf_RING_CS"/>
</dbReference>
<dbReference type="InterPro" id="IPR001841">
    <property type="entry name" value="Znf_RING"/>
</dbReference>
<dbReference type="InParanoid" id="A0A7N2MAY4"/>
<dbReference type="EMBL" id="LRBV02000008">
    <property type="status" value="NOT_ANNOTATED_CDS"/>
    <property type="molecule type" value="Genomic_DNA"/>
</dbReference>
<dbReference type="CDD" id="cd00200">
    <property type="entry name" value="WD40"/>
    <property type="match status" value="1"/>
</dbReference>
<dbReference type="OMA" id="EEIVSAX"/>
<keyword evidence="7" id="KW-0833">Ubl conjugation pathway</keyword>
<dbReference type="Pfam" id="PF13923">
    <property type="entry name" value="zf-C3HC4_2"/>
    <property type="match status" value="1"/>
</dbReference>
<dbReference type="GO" id="GO:0008270">
    <property type="term" value="F:zinc ion binding"/>
    <property type="evidence" value="ECO:0007669"/>
    <property type="project" value="UniProtKB-KW"/>
</dbReference>
<dbReference type="PROSITE" id="PS50294">
    <property type="entry name" value="WD_REPEATS_REGION"/>
    <property type="match status" value="2"/>
</dbReference>
<dbReference type="FunFam" id="2.130.10.10:FF:000090">
    <property type="entry name" value="E3 ubiquitin-protein ligase RFWD2 isoform X1"/>
    <property type="match status" value="1"/>
</dbReference>
<feature type="region of interest" description="Disordered" evidence="14">
    <location>
        <begin position="290"/>
        <end position="313"/>
    </location>
</feature>
<dbReference type="PROSITE" id="PS00678">
    <property type="entry name" value="WD_REPEATS_1"/>
    <property type="match status" value="1"/>
</dbReference>
<evidence type="ECO:0000256" key="1">
    <source>
        <dbReference type="ARBA" id="ARBA00004123"/>
    </source>
</evidence>
<dbReference type="InterPro" id="IPR019775">
    <property type="entry name" value="WD40_repeat_CS"/>
</dbReference>